<dbReference type="Gene3D" id="3.40.140.20">
    <property type="match status" value="2"/>
</dbReference>
<dbReference type="GO" id="GO:0003937">
    <property type="term" value="F:IMP cyclohydrolase activity"/>
    <property type="evidence" value="ECO:0007669"/>
    <property type="project" value="InterPro"/>
</dbReference>
<comment type="caution">
    <text evidence="1">The sequence shown here is derived from an EMBL/GenBank/DDBJ whole genome shotgun (WGS) entry which is preliminary data.</text>
</comment>
<dbReference type="PATRIC" id="fig|1618995.3.peg.742"/>
<evidence type="ECO:0000313" key="1">
    <source>
        <dbReference type="EMBL" id="KKR03868.1"/>
    </source>
</evidence>
<dbReference type="AlphaFoldDB" id="A0A0G0ML33"/>
<name>A0A0G0ML33_9BACT</name>
<dbReference type="SMART" id="SM00798">
    <property type="entry name" value="AICARFT_IMPCHas"/>
    <property type="match status" value="1"/>
</dbReference>
<dbReference type="PANTHER" id="PTHR11692:SF0">
    <property type="entry name" value="BIFUNCTIONAL PURINE BIOSYNTHESIS PROTEIN ATIC"/>
    <property type="match status" value="1"/>
</dbReference>
<gene>
    <name evidence="1" type="ORF">UT30_C0017G0007</name>
</gene>
<dbReference type="PANTHER" id="PTHR11692">
    <property type="entry name" value="BIFUNCTIONAL PURINE BIOSYNTHESIS PROTEIN PURH"/>
    <property type="match status" value="1"/>
</dbReference>
<sequence length="516" mass="56930">MEAYYGKNRNNIRMKKIMGRRILFSVPESGTVIKQAQALNGLGWEIIITPNLEKVFGNSNIPFRTVNEFTGFEKEFPFPPTLHPEMEAALTLDTANRIDIVYDITYSLERGNDVGGHTLLALAVKGNRIPVASEEDMDTLIDLLKNGTVIDETRKTFISRTLDKIISHYQSLKNDRGDYVSGNLFLELENGENPYQTPAYLYSASDDDALAIHKFQLLSANVPCFTNTADMDCILHTICLAAEAFKKAFGKVPFIAISAKHGNPCGMAVDWNSPEKCIEKSLWGSPLAVWGGEFIVNFPIDDLLAEKLVSSPLREKKYNSPYWMLHIIAAPEYSEKTLAVLSKGKSRKIFRNPALSEPSLNQNPLKRFVRGGFMKQPACSYVPAFKDLSGISDINTLTDMIISWSVSFSSFHGGNEVALSSANRLIGVGGGPSTLDAAQIAVLRARDNGHDPKGSVFAADAFFPFTDAPEILYSGGCIAGSVPEGGKNDKLVKNYFAEKNVSVAYLPEQYRGFIRH</sequence>
<dbReference type="GO" id="GO:0006189">
    <property type="term" value="P:'de novo' IMP biosynthetic process"/>
    <property type="evidence" value="ECO:0007669"/>
    <property type="project" value="TreeGrafter"/>
</dbReference>
<protein>
    <submittedName>
        <fullName evidence="1">Bifunctional purine biosynthesis protein PurH</fullName>
    </submittedName>
</protein>
<organism evidence="1 2">
    <name type="scientific">Candidatus Uhrbacteria bacterium GW2011_GWF2_39_13</name>
    <dbReference type="NCBI Taxonomy" id="1618995"/>
    <lineage>
        <taxon>Bacteria</taxon>
        <taxon>Candidatus Uhriibacteriota</taxon>
    </lineage>
</organism>
<dbReference type="InterPro" id="IPR024051">
    <property type="entry name" value="AICAR_Tfase_dup_dom_sf"/>
</dbReference>
<dbReference type="Pfam" id="PF01808">
    <property type="entry name" value="AICARFT_IMPCHas"/>
    <property type="match status" value="1"/>
</dbReference>
<dbReference type="InterPro" id="IPR016193">
    <property type="entry name" value="Cytidine_deaminase-like"/>
</dbReference>
<dbReference type="Gene3D" id="3.40.50.1380">
    <property type="entry name" value="Methylglyoxal synthase-like domain"/>
    <property type="match status" value="1"/>
</dbReference>
<accession>A0A0G0ML33</accession>
<dbReference type="SUPFAM" id="SSF52335">
    <property type="entry name" value="Methylglyoxal synthase-like"/>
    <property type="match status" value="1"/>
</dbReference>
<dbReference type="EMBL" id="LBWG01000017">
    <property type="protein sequence ID" value="KKR03868.1"/>
    <property type="molecule type" value="Genomic_DNA"/>
</dbReference>
<dbReference type="SUPFAM" id="SSF53927">
    <property type="entry name" value="Cytidine deaminase-like"/>
    <property type="match status" value="1"/>
</dbReference>
<reference evidence="1 2" key="1">
    <citation type="journal article" date="2015" name="Nature">
        <title>rRNA introns, odd ribosomes, and small enigmatic genomes across a large radiation of phyla.</title>
        <authorList>
            <person name="Brown C.T."/>
            <person name="Hug L.A."/>
            <person name="Thomas B.C."/>
            <person name="Sharon I."/>
            <person name="Castelle C.J."/>
            <person name="Singh A."/>
            <person name="Wilkins M.J."/>
            <person name="Williams K.H."/>
            <person name="Banfield J.F."/>
        </authorList>
    </citation>
    <scope>NUCLEOTIDE SEQUENCE [LARGE SCALE GENOMIC DNA]</scope>
</reference>
<dbReference type="GO" id="GO:0005829">
    <property type="term" value="C:cytosol"/>
    <property type="evidence" value="ECO:0007669"/>
    <property type="project" value="TreeGrafter"/>
</dbReference>
<dbReference type="InterPro" id="IPR036914">
    <property type="entry name" value="MGS-like_dom_sf"/>
</dbReference>
<evidence type="ECO:0000313" key="2">
    <source>
        <dbReference type="Proteomes" id="UP000033935"/>
    </source>
</evidence>
<dbReference type="GO" id="GO:0004643">
    <property type="term" value="F:phosphoribosylaminoimidazolecarboxamide formyltransferase activity"/>
    <property type="evidence" value="ECO:0007669"/>
    <property type="project" value="InterPro"/>
</dbReference>
<proteinExistence type="predicted"/>
<dbReference type="InterPro" id="IPR002695">
    <property type="entry name" value="PurH-like"/>
</dbReference>
<dbReference type="Proteomes" id="UP000033935">
    <property type="component" value="Unassembled WGS sequence"/>
</dbReference>